<accession>A0AAP2DJ92</accession>
<proteinExistence type="predicted"/>
<protein>
    <submittedName>
        <fullName evidence="1">Uncharacterized protein</fullName>
    </submittedName>
</protein>
<dbReference type="AlphaFoldDB" id="A0AAP2DJ92"/>
<reference evidence="1 2" key="1">
    <citation type="submission" date="2021-05" db="EMBL/GenBank/DDBJ databases">
        <title>A Polyphasic approach of four new species of the genus Ohtaekwangia: Ohtaekwangia histidinii sp. nov., Ohtaekwangia cretensis sp. nov., Ohtaekwangia indiensis sp. nov., Ohtaekwangia reichenbachii sp. nov. from diverse environment.</title>
        <authorList>
            <person name="Octaviana S."/>
        </authorList>
    </citation>
    <scope>NUCLEOTIDE SEQUENCE [LARGE SCALE GENOMIC DNA]</scope>
    <source>
        <strain evidence="1 2">PWU4</strain>
    </source>
</reference>
<evidence type="ECO:0000313" key="1">
    <source>
        <dbReference type="EMBL" id="MBT1696242.1"/>
    </source>
</evidence>
<name>A0AAP2DJ92_9BACT</name>
<dbReference type="Proteomes" id="UP001319200">
    <property type="component" value="Unassembled WGS sequence"/>
</dbReference>
<sequence length="55" mass="6410">MGMLGMLVKNTNIGTPTWTHSPLPVLFTGKHLTRVVRKSTQKARKHQQDWRQKRL</sequence>
<organism evidence="1 2">
    <name type="scientific">Chryseosolibacter histidini</name>
    <dbReference type="NCBI Taxonomy" id="2782349"/>
    <lineage>
        <taxon>Bacteria</taxon>
        <taxon>Pseudomonadati</taxon>
        <taxon>Bacteroidota</taxon>
        <taxon>Cytophagia</taxon>
        <taxon>Cytophagales</taxon>
        <taxon>Chryseotaleaceae</taxon>
        <taxon>Chryseosolibacter</taxon>
    </lineage>
</organism>
<dbReference type="RefSeq" id="WP_254161373.1">
    <property type="nucleotide sequence ID" value="NZ_JAHESF010000004.1"/>
</dbReference>
<gene>
    <name evidence="1" type="ORF">KK083_05110</name>
</gene>
<keyword evidence="2" id="KW-1185">Reference proteome</keyword>
<dbReference type="EMBL" id="JAHESF010000004">
    <property type="protein sequence ID" value="MBT1696242.1"/>
    <property type="molecule type" value="Genomic_DNA"/>
</dbReference>
<evidence type="ECO:0000313" key="2">
    <source>
        <dbReference type="Proteomes" id="UP001319200"/>
    </source>
</evidence>
<comment type="caution">
    <text evidence="1">The sequence shown here is derived from an EMBL/GenBank/DDBJ whole genome shotgun (WGS) entry which is preliminary data.</text>
</comment>